<keyword evidence="2" id="KW-1185">Reference proteome</keyword>
<organism evidence="1 2">
    <name type="scientific">Tanacetum coccineum</name>
    <dbReference type="NCBI Taxonomy" id="301880"/>
    <lineage>
        <taxon>Eukaryota</taxon>
        <taxon>Viridiplantae</taxon>
        <taxon>Streptophyta</taxon>
        <taxon>Embryophyta</taxon>
        <taxon>Tracheophyta</taxon>
        <taxon>Spermatophyta</taxon>
        <taxon>Magnoliopsida</taxon>
        <taxon>eudicotyledons</taxon>
        <taxon>Gunneridae</taxon>
        <taxon>Pentapetalae</taxon>
        <taxon>asterids</taxon>
        <taxon>campanulids</taxon>
        <taxon>Asterales</taxon>
        <taxon>Asteraceae</taxon>
        <taxon>Asteroideae</taxon>
        <taxon>Anthemideae</taxon>
        <taxon>Anthemidinae</taxon>
        <taxon>Tanacetum</taxon>
    </lineage>
</organism>
<evidence type="ECO:0000313" key="1">
    <source>
        <dbReference type="EMBL" id="GJT46052.1"/>
    </source>
</evidence>
<evidence type="ECO:0000313" key="2">
    <source>
        <dbReference type="Proteomes" id="UP001151760"/>
    </source>
</evidence>
<dbReference type="EMBL" id="BQNB010015951">
    <property type="protein sequence ID" value="GJT46052.1"/>
    <property type="molecule type" value="Genomic_DNA"/>
</dbReference>
<proteinExistence type="predicted"/>
<protein>
    <recommendedName>
        <fullName evidence="3">Integrase, catalytic region, zinc finger, CCHC-type, peptidase aspartic, catalytic</fullName>
    </recommendedName>
</protein>
<reference evidence="1" key="2">
    <citation type="submission" date="2022-01" db="EMBL/GenBank/DDBJ databases">
        <authorList>
            <person name="Yamashiro T."/>
            <person name="Shiraishi A."/>
            <person name="Satake H."/>
            <person name="Nakayama K."/>
        </authorList>
    </citation>
    <scope>NUCLEOTIDE SEQUENCE</scope>
</reference>
<sequence length="98" mass="11122">MAPNVEVNLRRLLVHIILQGLPTEIYSLVNHQRVAKDLWEKVQLLMQGRLGCRVPQKAPNVEVNLRELLGLGKSDLRMMSIEFSLLPLKLSPSSPSRK</sequence>
<dbReference type="Proteomes" id="UP001151760">
    <property type="component" value="Unassembled WGS sequence"/>
</dbReference>
<evidence type="ECO:0008006" key="3">
    <source>
        <dbReference type="Google" id="ProtNLM"/>
    </source>
</evidence>
<accession>A0ABQ5E5A1</accession>
<name>A0ABQ5E5A1_9ASTR</name>
<reference evidence="1" key="1">
    <citation type="journal article" date="2022" name="Int. J. Mol. Sci.">
        <title>Draft Genome of Tanacetum Coccineum: Genomic Comparison of Closely Related Tanacetum-Family Plants.</title>
        <authorList>
            <person name="Yamashiro T."/>
            <person name="Shiraishi A."/>
            <person name="Nakayama K."/>
            <person name="Satake H."/>
        </authorList>
    </citation>
    <scope>NUCLEOTIDE SEQUENCE</scope>
</reference>
<gene>
    <name evidence="1" type="ORF">Tco_0954767</name>
</gene>
<comment type="caution">
    <text evidence="1">The sequence shown here is derived from an EMBL/GenBank/DDBJ whole genome shotgun (WGS) entry which is preliminary data.</text>
</comment>